<dbReference type="Proteomes" id="UP000291116">
    <property type="component" value="Unassembled WGS sequence"/>
</dbReference>
<organism evidence="7 8">
    <name type="scientific">Pseudo-nitzschia multistriata</name>
    <dbReference type="NCBI Taxonomy" id="183589"/>
    <lineage>
        <taxon>Eukaryota</taxon>
        <taxon>Sar</taxon>
        <taxon>Stramenopiles</taxon>
        <taxon>Ochrophyta</taxon>
        <taxon>Bacillariophyta</taxon>
        <taxon>Bacillariophyceae</taxon>
        <taxon>Bacillariophycidae</taxon>
        <taxon>Bacillariales</taxon>
        <taxon>Bacillariaceae</taxon>
        <taxon>Pseudo-nitzschia</taxon>
    </lineage>
</organism>
<feature type="transmembrane region" description="Helical" evidence="6">
    <location>
        <begin position="63"/>
        <end position="82"/>
    </location>
</feature>
<evidence type="ECO:0000313" key="8">
    <source>
        <dbReference type="Proteomes" id="UP000291116"/>
    </source>
</evidence>
<dbReference type="GO" id="GO:0007189">
    <property type="term" value="P:adenylate cyclase-activating G protein-coupled receptor signaling pathway"/>
    <property type="evidence" value="ECO:0007669"/>
    <property type="project" value="TreeGrafter"/>
</dbReference>
<evidence type="ECO:0000256" key="2">
    <source>
        <dbReference type="ARBA" id="ARBA00022692"/>
    </source>
</evidence>
<feature type="region of interest" description="Disordered" evidence="5">
    <location>
        <begin position="223"/>
        <end position="272"/>
    </location>
</feature>
<evidence type="ECO:0000256" key="4">
    <source>
        <dbReference type="ARBA" id="ARBA00023136"/>
    </source>
</evidence>
<evidence type="ECO:0000256" key="1">
    <source>
        <dbReference type="ARBA" id="ARBA00004141"/>
    </source>
</evidence>
<gene>
    <name evidence="7" type="ORF">PSNMU_V1.4_AUG-EV-PASAV3_0091960</name>
</gene>
<keyword evidence="4 6" id="KW-0472">Membrane</keyword>
<dbReference type="GO" id="GO:0004930">
    <property type="term" value="F:G protein-coupled receptor activity"/>
    <property type="evidence" value="ECO:0007669"/>
    <property type="project" value="TreeGrafter"/>
</dbReference>
<dbReference type="AlphaFoldDB" id="A0A448ZJT2"/>
<keyword evidence="8" id="KW-1185">Reference proteome</keyword>
<reference evidence="7 8" key="1">
    <citation type="submission" date="2019-01" db="EMBL/GenBank/DDBJ databases">
        <authorList>
            <person name="Ferrante I. M."/>
        </authorList>
    </citation>
    <scope>NUCLEOTIDE SEQUENCE [LARGE SCALE GENOMIC DNA]</scope>
    <source>
        <strain evidence="7 8">B856</strain>
    </source>
</reference>
<protein>
    <submittedName>
        <fullName evidence="7">Uncharacterized protein</fullName>
    </submittedName>
</protein>
<dbReference type="GO" id="GO:0005886">
    <property type="term" value="C:plasma membrane"/>
    <property type="evidence" value="ECO:0007669"/>
    <property type="project" value="TreeGrafter"/>
</dbReference>
<dbReference type="PANTHER" id="PTHR23112:SF0">
    <property type="entry name" value="TRANSMEMBRANE PROTEIN 116"/>
    <property type="match status" value="1"/>
</dbReference>
<feature type="transmembrane region" description="Helical" evidence="6">
    <location>
        <begin position="94"/>
        <end position="119"/>
    </location>
</feature>
<keyword evidence="2 6" id="KW-0812">Transmembrane</keyword>
<proteinExistence type="predicted"/>
<feature type="non-terminal residue" evidence="7">
    <location>
        <position position="272"/>
    </location>
</feature>
<evidence type="ECO:0000256" key="6">
    <source>
        <dbReference type="SAM" id="Phobius"/>
    </source>
</evidence>
<dbReference type="EMBL" id="CAACVS010000429">
    <property type="protein sequence ID" value="VEU42293.1"/>
    <property type="molecule type" value="Genomic_DNA"/>
</dbReference>
<feature type="region of interest" description="Disordered" evidence="5">
    <location>
        <begin position="168"/>
        <end position="195"/>
    </location>
</feature>
<comment type="subcellular location">
    <subcellularLocation>
        <location evidence="1">Membrane</location>
        <topology evidence="1">Multi-pass membrane protein</topology>
    </subcellularLocation>
</comment>
<dbReference type="PANTHER" id="PTHR23112">
    <property type="entry name" value="G PROTEIN-COUPLED RECEPTOR 157-RELATED"/>
    <property type="match status" value="1"/>
</dbReference>
<evidence type="ECO:0000256" key="3">
    <source>
        <dbReference type="ARBA" id="ARBA00022989"/>
    </source>
</evidence>
<evidence type="ECO:0000256" key="5">
    <source>
        <dbReference type="SAM" id="MobiDB-lite"/>
    </source>
</evidence>
<sequence>MDEYIKSYRDRAAENAAAEATASVASGTSLGGRASSIMSRMSVRLGVDAKRQRMERRHERSRAVATQGLFYAGTFMFVWLFGTITRGLQLANRSVPYGITLAFAFLTPSQGFFNFLVYVRPRFLQYLKTRKSTRESSRKSTGSDIIRVSGLSSTNEVSEPVVSADGDTVSRVQAPIAERPSSKRRGSGSHVKFATLNGYGQDGTIQVQVKRIEDSGGKLLEVKPSLESEVNKDEKLAKTDKNDEDGTIQIEEKRVDDNGGNLLEVKPSLESE</sequence>
<dbReference type="OrthoDB" id="47362at2759"/>
<feature type="compositionally biased region" description="Basic and acidic residues" evidence="5">
    <location>
        <begin position="223"/>
        <end position="241"/>
    </location>
</feature>
<evidence type="ECO:0000313" key="7">
    <source>
        <dbReference type="EMBL" id="VEU42293.1"/>
    </source>
</evidence>
<name>A0A448ZJT2_9STRA</name>
<accession>A0A448ZJT2</accession>
<keyword evidence="3 6" id="KW-1133">Transmembrane helix</keyword>